<dbReference type="InterPro" id="IPR036397">
    <property type="entry name" value="RNaseH_sf"/>
</dbReference>
<accession>A0ABQ8TKI6</accession>
<reference evidence="1 2" key="1">
    <citation type="journal article" date="2022" name="Allergy">
        <title>Genome assembly and annotation of Periplaneta americana reveal a comprehensive cockroach allergen profile.</title>
        <authorList>
            <person name="Wang L."/>
            <person name="Xiong Q."/>
            <person name="Saelim N."/>
            <person name="Wang L."/>
            <person name="Nong W."/>
            <person name="Wan A.T."/>
            <person name="Shi M."/>
            <person name="Liu X."/>
            <person name="Cao Q."/>
            <person name="Hui J.H.L."/>
            <person name="Sookrung N."/>
            <person name="Leung T.F."/>
            <person name="Tungtrongchitr A."/>
            <person name="Tsui S.K.W."/>
        </authorList>
    </citation>
    <scope>NUCLEOTIDE SEQUENCE [LARGE SCALE GENOMIC DNA]</scope>
    <source>
        <strain evidence="1">PWHHKU_190912</strain>
    </source>
</reference>
<dbReference type="EMBL" id="JAJSOF020000005">
    <property type="protein sequence ID" value="KAJ4447131.1"/>
    <property type="molecule type" value="Genomic_DNA"/>
</dbReference>
<evidence type="ECO:0000313" key="2">
    <source>
        <dbReference type="Proteomes" id="UP001148838"/>
    </source>
</evidence>
<evidence type="ECO:0000313" key="1">
    <source>
        <dbReference type="EMBL" id="KAJ4447131.1"/>
    </source>
</evidence>
<proteinExistence type="predicted"/>
<dbReference type="Proteomes" id="UP001148838">
    <property type="component" value="Unassembled WGS sequence"/>
</dbReference>
<keyword evidence="2" id="KW-1185">Reference proteome</keyword>
<comment type="caution">
    <text evidence="1">The sequence shown here is derived from an EMBL/GenBank/DDBJ whole genome shotgun (WGS) entry which is preliminary data.</text>
</comment>
<protein>
    <submittedName>
        <fullName evidence="1">Uncharacterized protein</fullName>
    </submittedName>
</protein>
<name>A0ABQ8TKI6_PERAM</name>
<organism evidence="1 2">
    <name type="scientific">Periplaneta americana</name>
    <name type="common">American cockroach</name>
    <name type="synonym">Blatta americana</name>
    <dbReference type="NCBI Taxonomy" id="6978"/>
    <lineage>
        <taxon>Eukaryota</taxon>
        <taxon>Metazoa</taxon>
        <taxon>Ecdysozoa</taxon>
        <taxon>Arthropoda</taxon>
        <taxon>Hexapoda</taxon>
        <taxon>Insecta</taxon>
        <taxon>Pterygota</taxon>
        <taxon>Neoptera</taxon>
        <taxon>Polyneoptera</taxon>
        <taxon>Dictyoptera</taxon>
        <taxon>Blattodea</taxon>
        <taxon>Blattoidea</taxon>
        <taxon>Blattidae</taxon>
        <taxon>Blattinae</taxon>
        <taxon>Periplaneta</taxon>
    </lineage>
</organism>
<dbReference type="Gene3D" id="3.30.420.10">
    <property type="entry name" value="Ribonuclease H-like superfamily/Ribonuclease H"/>
    <property type="match status" value="1"/>
</dbReference>
<gene>
    <name evidence="1" type="ORF">ANN_09132</name>
</gene>
<sequence>MERLLTDVIRSVVMEIFSSLIENRTWIGCVTGRRFSPLNNRKVSVVKNDNNEHLINELSYHIDHQKNSLNGIPFKSLCSFLSPPLRQRSERNTVSRQRKQRQMNTKFLSSGERFGNDEELKMSVIRWFHSQAAEFYGRGIQKLTPRYDKCLNSDGGYVEK</sequence>